<accession>A0ABN1HHP0</accession>
<comment type="caution">
    <text evidence="1">The sequence shown here is derived from an EMBL/GenBank/DDBJ whole genome shotgun (WGS) entry which is preliminary data.</text>
</comment>
<reference evidence="1 2" key="1">
    <citation type="journal article" date="2019" name="Int. J. Syst. Evol. Microbiol.">
        <title>The Global Catalogue of Microorganisms (GCM) 10K type strain sequencing project: providing services to taxonomists for standard genome sequencing and annotation.</title>
        <authorList>
            <consortium name="The Broad Institute Genomics Platform"/>
            <consortium name="The Broad Institute Genome Sequencing Center for Infectious Disease"/>
            <person name="Wu L."/>
            <person name="Ma J."/>
        </authorList>
    </citation>
    <scope>NUCLEOTIDE SEQUENCE [LARGE SCALE GENOMIC DNA]</scope>
    <source>
        <strain evidence="1 2">JCM 10367</strain>
    </source>
</reference>
<organism evidence="1 2">
    <name type="scientific">Streptomyces thermocarboxydovorans</name>
    <dbReference type="NCBI Taxonomy" id="59298"/>
    <lineage>
        <taxon>Bacteria</taxon>
        <taxon>Bacillati</taxon>
        <taxon>Actinomycetota</taxon>
        <taxon>Actinomycetes</taxon>
        <taxon>Kitasatosporales</taxon>
        <taxon>Streptomycetaceae</taxon>
        <taxon>Streptomyces</taxon>
    </lineage>
</organism>
<name>A0ABN1HHP0_9ACTN</name>
<protein>
    <submittedName>
        <fullName evidence="1">Uncharacterized protein</fullName>
    </submittedName>
</protein>
<dbReference type="Proteomes" id="UP001500724">
    <property type="component" value="Unassembled WGS sequence"/>
</dbReference>
<keyword evidence="2" id="KW-1185">Reference proteome</keyword>
<evidence type="ECO:0000313" key="2">
    <source>
        <dbReference type="Proteomes" id="UP001500724"/>
    </source>
</evidence>
<dbReference type="EMBL" id="BAAAGU010000026">
    <property type="protein sequence ID" value="GAA0648637.1"/>
    <property type="molecule type" value="Genomic_DNA"/>
</dbReference>
<sequence length="86" mass="8372">MRQHERCFGTGAIMDSRNMPCRSHPVLRAGLVTAGERVVIVGAGVAGLTTAVVLAGAGAGAGASVQVIAEQVPGATSVAAGAMCGP</sequence>
<dbReference type="SUPFAM" id="SSF51905">
    <property type="entry name" value="FAD/NAD(P)-binding domain"/>
    <property type="match status" value="1"/>
</dbReference>
<dbReference type="InterPro" id="IPR036188">
    <property type="entry name" value="FAD/NAD-bd_sf"/>
</dbReference>
<gene>
    <name evidence="1" type="ORF">GCM10009535_28080</name>
</gene>
<dbReference type="Gene3D" id="3.40.50.720">
    <property type="entry name" value="NAD(P)-binding Rossmann-like Domain"/>
    <property type="match status" value="1"/>
</dbReference>
<evidence type="ECO:0000313" key="1">
    <source>
        <dbReference type="EMBL" id="GAA0648637.1"/>
    </source>
</evidence>
<proteinExistence type="predicted"/>